<protein>
    <submittedName>
        <fullName evidence="3">Uncharacterized protein</fullName>
    </submittedName>
</protein>
<comment type="caution">
    <text evidence="3">The sequence shown here is derived from an EMBL/GenBank/DDBJ whole genome shotgun (WGS) entry which is preliminary data.</text>
</comment>
<feature type="signal peptide" evidence="2">
    <location>
        <begin position="1"/>
        <end position="19"/>
    </location>
</feature>
<keyword evidence="4" id="KW-1185">Reference proteome</keyword>
<organism evidence="3 4">
    <name type="scientific">Mycena venus</name>
    <dbReference type="NCBI Taxonomy" id="2733690"/>
    <lineage>
        <taxon>Eukaryota</taxon>
        <taxon>Fungi</taxon>
        <taxon>Dikarya</taxon>
        <taxon>Basidiomycota</taxon>
        <taxon>Agaricomycotina</taxon>
        <taxon>Agaricomycetes</taxon>
        <taxon>Agaricomycetidae</taxon>
        <taxon>Agaricales</taxon>
        <taxon>Marasmiineae</taxon>
        <taxon>Mycenaceae</taxon>
        <taxon>Mycena</taxon>
    </lineage>
</organism>
<feature type="region of interest" description="Disordered" evidence="1">
    <location>
        <begin position="48"/>
        <end position="86"/>
    </location>
</feature>
<dbReference type="EMBL" id="JACAZI010000007">
    <property type="protein sequence ID" value="KAF7356038.1"/>
    <property type="molecule type" value="Genomic_DNA"/>
</dbReference>
<evidence type="ECO:0000313" key="3">
    <source>
        <dbReference type="EMBL" id="KAF7356038.1"/>
    </source>
</evidence>
<sequence>MRFISVVCVASTLLWVAYAIPIPQPISEEPLARTMAMDTITELDLIAKREELPEYDPGDHTRRDEEPRDVGARSGGGNAGGARIIA</sequence>
<dbReference type="AlphaFoldDB" id="A0A8H7D284"/>
<feature type="compositionally biased region" description="Basic and acidic residues" evidence="1">
    <location>
        <begin position="48"/>
        <end position="71"/>
    </location>
</feature>
<keyword evidence="2" id="KW-0732">Signal</keyword>
<evidence type="ECO:0000313" key="4">
    <source>
        <dbReference type="Proteomes" id="UP000620124"/>
    </source>
</evidence>
<name>A0A8H7D284_9AGAR</name>
<evidence type="ECO:0000256" key="2">
    <source>
        <dbReference type="SAM" id="SignalP"/>
    </source>
</evidence>
<reference evidence="3" key="1">
    <citation type="submission" date="2020-05" db="EMBL/GenBank/DDBJ databases">
        <title>Mycena genomes resolve the evolution of fungal bioluminescence.</title>
        <authorList>
            <person name="Tsai I.J."/>
        </authorList>
    </citation>
    <scope>NUCLEOTIDE SEQUENCE</scope>
    <source>
        <strain evidence="3">CCC161011</strain>
    </source>
</reference>
<feature type="chain" id="PRO_5034695319" evidence="2">
    <location>
        <begin position="20"/>
        <end position="86"/>
    </location>
</feature>
<evidence type="ECO:0000256" key="1">
    <source>
        <dbReference type="SAM" id="MobiDB-lite"/>
    </source>
</evidence>
<accession>A0A8H7D284</accession>
<dbReference type="Proteomes" id="UP000620124">
    <property type="component" value="Unassembled WGS sequence"/>
</dbReference>
<dbReference type="OrthoDB" id="3014615at2759"/>
<proteinExistence type="predicted"/>
<gene>
    <name evidence="3" type="ORF">MVEN_00933500</name>
</gene>